<protein>
    <recommendedName>
        <fullName evidence="7">U2A'/phosphoprotein 32 family A C-terminal domain-containing protein</fullName>
    </recommendedName>
</protein>
<evidence type="ECO:0000313" key="6">
    <source>
        <dbReference type="Proteomes" id="UP000078561"/>
    </source>
</evidence>
<dbReference type="SUPFAM" id="SSF52058">
    <property type="entry name" value="L domain-like"/>
    <property type="match status" value="1"/>
</dbReference>
<dbReference type="OrthoDB" id="1517790at2759"/>
<keyword evidence="3" id="KW-0175">Coiled coil</keyword>
<dbReference type="SMART" id="SM00364">
    <property type="entry name" value="LRR_BAC"/>
    <property type="match status" value="5"/>
</dbReference>
<feature type="compositionally biased region" description="Basic and acidic residues" evidence="4">
    <location>
        <begin position="328"/>
        <end position="351"/>
    </location>
</feature>
<evidence type="ECO:0000313" key="5">
    <source>
        <dbReference type="EMBL" id="SAM08016.1"/>
    </source>
</evidence>
<accession>A0A163K325</accession>
<evidence type="ECO:0000256" key="3">
    <source>
        <dbReference type="SAM" id="Coils"/>
    </source>
</evidence>
<dbReference type="GO" id="GO:0005737">
    <property type="term" value="C:cytoplasm"/>
    <property type="evidence" value="ECO:0007669"/>
    <property type="project" value="TreeGrafter"/>
</dbReference>
<dbReference type="InterPro" id="IPR032675">
    <property type="entry name" value="LRR_dom_sf"/>
</dbReference>
<proteinExistence type="predicted"/>
<sequence length="487" mass="54046">MKLNFDTLTSWYDQPLHTLKEINAKKKDLVGVEDISSCSALRKLILAENNLSNNNASFTGLDSLTFLDLSHNEFTSLDGWENLTHLNVLNVSKNAITTLPEDMSHFQSLKALILNNNELSKVPGLNVLTNLNTLVISHNSITKIPTLLNISGLVKLSASHNKLKEIPNFSGQAASLKEIRLNDNKIATIPDTLRQCQSLGIIDLGNNKISKWRDIASLGSLLNLHNLNLRGNPIADNKDYKDKILTLIPSLRVLDGERFDIKFLERKQKQSTNLKLMEKKDRLKREKLEKQLETDYGLEAPSRKPRHKHVLREEEGSTSATKKKQSTKKVEINKADDKTDEKPSDKKKGEELVDGPIPKPAKKKKHDTFFDPSGNDATHSTTMATEPPAKETAAVKPSKRTTDTSKAAPVTPESASVSSSSPPPPSNKRKAEEQLSQRERSGVLSVVDKSKKIKKKPVGDDVLATLEQLDKEKEEKVSSGLGADAWD</sequence>
<feature type="compositionally biased region" description="Basic and acidic residues" evidence="4">
    <location>
        <begin position="429"/>
        <end position="441"/>
    </location>
</feature>
<dbReference type="InterPro" id="IPR003591">
    <property type="entry name" value="Leu-rich_rpt_typical-subtyp"/>
</dbReference>
<evidence type="ECO:0000256" key="1">
    <source>
        <dbReference type="ARBA" id="ARBA00022614"/>
    </source>
</evidence>
<dbReference type="InterPro" id="IPR001611">
    <property type="entry name" value="Leu-rich_rpt"/>
</dbReference>
<name>A0A163K325_ABSGL</name>
<dbReference type="Proteomes" id="UP000078561">
    <property type="component" value="Unassembled WGS sequence"/>
</dbReference>
<dbReference type="Pfam" id="PF14580">
    <property type="entry name" value="LRR_9"/>
    <property type="match status" value="1"/>
</dbReference>
<dbReference type="PANTHER" id="PTHR15454">
    <property type="entry name" value="NISCHARIN RELATED"/>
    <property type="match status" value="1"/>
</dbReference>
<dbReference type="PROSITE" id="PS51450">
    <property type="entry name" value="LRR"/>
    <property type="match status" value="5"/>
</dbReference>
<feature type="coiled-coil region" evidence="3">
    <location>
        <begin position="266"/>
        <end position="293"/>
    </location>
</feature>
<dbReference type="SMART" id="SM00369">
    <property type="entry name" value="LRR_TYP"/>
    <property type="match status" value="5"/>
</dbReference>
<feature type="compositionally biased region" description="Basic and acidic residues" evidence="4">
    <location>
        <begin position="468"/>
        <end position="477"/>
    </location>
</feature>
<feature type="region of interest" description="Disordered" evidence="4">
    <location>
        <begin position="294"/>
        <end position="487"/>
    </location>
</feature>
<dbReference type="SMART" id="SM00365">
    <property type="entry name" value="LRR_SD22"/>
    <property type="match status" value="6"/>
</dbReference>
<dbReference type="InterPro" id="IPR025875">
    <property type="entry name" value="Leu-rich_rpt_4"/>
</dbReference>
<evidence type="ECO:0008006" key="7">
    <source>
        <dbReference type="Google" id="ProtNLM"/>
    </source>
</evidence>
<evidence type="ECO:0000256" key="4">
    <source>
        <dbReference type="SAM" id="MobiDB-lite"/>
    </source>
</evidence>
<gene>
    <name evidence="5" type="primary">ABSGL_13674.1 scaffold 14267</name>
</gene>
<evidence type="ECO:0000256" key="2">
    <source>
        <dbReference type="ARBA" id="ARBA00022737"/>
    </source>
</evidence>
<reference evidence="5" key="1">
    <citation type="submission" date="2016-04" db="EMBL/GenBank/DDBJ databases">
        <authorList>
            <person name="Evans L.H."/>
            <person name="Alamgir A."/>
            <person name="Owens N."/>
            <person name="Weber N.D."/>
            <person name="Virtaneva K."/>
            <person name="Barbian K."/>
            <person name="Babar A."/>
            <person name="Rosenke K."/>
        </authorList>
    </citation>
    <scope>NUCLEOTIDE SEQUENCE [LARGE SCALE GENOMIC DNA]</scope>
    <source>
        <strain evidence="5">CBS 101.48</strain>
    </source>
</reference>
<dbReference type="OMA" id="QIDDWSG"/>
<feature type="compositionally biased region" description="Low complexity" evidence="4">
    <location>
        <begin position="407"/>
        <end position="420"/>
    </location>
</feature>
<dbReference type="Gene3D" id="3.80.10.10">
    <property type="entry name" value="Ribonuclease Inhibitor"/>
    <property type="match status" value="2"/>
</dbReference>
<keyword evidence="6" id="KW-1185">Reference proteome</keyword>
<organism evidence="5">
    <name type="scientific">Absidia glauca</name>
    <name type="common">Pin mould</name>
    <dbReference type="NCBI Taxonomy" id="4829"/>
    <lineage>
        <taxon>Eukaryota</taxon>
        <taxon>Fungi</taxon>
        <taxon>Fungi incertae sedis</taxon>
        <taxon>Mucoromycota</taxon>
        <taxon>Mucoromycotina</taxon>
        <taxon>Mucoromycetes</taxon>
        <taxon>Mucorales</taxon>
        <taxon>Cunninghamellaceae</taxon>
        <taxon>Absidia</taxon>
    </lineage>
</organism>
<keyword evidence="2" id="KW-0677">Repeat</keyword>
<dbReference type="EMBL" id="LT554871">
    <property type="protein sequence ID" value="SAM08016.1"/>
    <property type="molecule type" value="Genomic_DNA"/>
</dbReference>
<dbReference type="InParanoid" id="A0A163K325"/>
<dbReference type="AlphaFoldDB" id="A0A163K325"/>
<feature type="compositionally biased region" description="Polar residues" evidence="4">
    <location>
        <begin position="375"/>
        <end position="384"/>
    </location>
</feature>
<keyword evidence="1" id="KW-0433">Leucine-rich repeat</keyword>
<dbReference type="STRING" id="4829.A0A163K325"/>
<dbReference type="Pfam" id="PF12799">
    <property type="entry name" value="LRR_4"/>
    <property type="match status" value="1"/>
</dbReference>